<feature type="compositionally biased region" description="Polar residues" evidence="1">
    <location>
        <begin position="10"/>
        <end position="24"/>
    </location>
</feature>
<dbReference type="AlphaFoldDB" id="A0A1B7MZR2"/>
<feature type="region of interest" description="Disordered" evidence="1">
    <location>
        <begin position="184"/>
        <end position="223"/>
    </location>
</feature>
<feature type="region of interest" description="Disordered" evidence="1">
    <location>
        <begin position="1"/>
        <end position="24"/>
    </location>
</feature>
<reference evidence="2 3" key="1">
    <citation type="submission" date="2016-06" db="EMBL/GenBank/DDBJ databases">
        <title>Comparative genomics of the ectomycorrhizal sister species Rhizopogon vinicolor and Rhizopogon vesiculosus (Basidiomycota: Boletales) reveals a divergence of the mating type B locus.</title>
        <authorList>
            <consortium name="DOE Joint Genome Institute"/>
            <person name="Mujic A.B."/>
            <person name="Kuo A."/>
            <person name="Tritt A."/>
            <person name="Lipzen A."/>
            <person name="Chen C."/>
            <person name="Johnson J."/>
            <person name="Sharma A."/>
            <person name="Barry K."/>
            <person name="Grigoriev I.V."/>
            <person name="Spatafora J.W."/>
        </authorList>
    </citation>
    <scope>NUCLEOTIDE SEQUENCE [LARGE SCALE GENOMIC DNA]</scope>
    <source>
        <strain evidence="2 3">AM-OR11-026</strain>
    </source>
</reference>
<accession>A0A1B7MZR2</accession>
<organism evidence="2 3">
    <name type="scientific">Rhizopogon vinicolor AM-OR11-026</name>
    <dbReference type="NCBI Taxonomy" id="1314800"/>
    <lineage>
        <taxon>Eukaryota</taxon>
        <taxon>Fungi</taxon>
        <taxon>Dikarya</taxon>
        <taxon>Basidiomycota</taxon>
        <taxon>Agaricomycotina</taxon>
        <taxon>Agaricomycetes</taxon>
        <taxon>Agaricomycetidae</taxon>
        <taxon>Boletales</taxon>
        <taxon>Suillineae</taxon>
        <taxon>Rhizopogonaceae</taxon>
        <taxon>Rhizopogon</taxon>
    </lineage>
</organism>
<dbReference type="InParanoid" id="A0A1B7MZR2"/>
<evidence type="ECO:0000313" key="3">
    <source>
        <dbReference type="Proteomes" id="UP000092154"/>
    </source>
</evidence>
<feature type="compositionally biased region" description="Polar residues" evidence="1">
    <location>
        <begin position="184"/>
        <end position="202"/>
    </location>
</feature>
<keyword evidence="3" id="KW-1185">Reference proteome</keyword>
<evidence type="ECO:0000256" key="1">
    <source>
        <dbReference type="SAM" id="MobiDB-lite"/>
    </source>
</evidence>
<proteinExistence type="predicted"/>
<dbReference type="STRING" id="1314800.A0A1B7MZR2"/>
<evidence type="ECO:0000313" key="2">
    <source>
        <dbReference type="EMBL" id="OAX38093.1"/>
    </source>
</evidence>
<protein>
    <submittedName>
        <fullName evidence="2">Uncharacterized protein</fullName>
    </submittedName>
</protein>
<feature type="region of interest" description="Disordered" evidence="1">
    <location>
        <begin position="237"/>
        <end position="285"/>
    </location>
</feature>
<dbReference type="EMBL" id="KV448313">
    <property type="protein sequence ID" value="OAX38093.1"/>
    <property type="molecule type" value="Genomic_DNA"/>
</dbReference>
<dbReference type="OrthoDB" id="3164380at2759"/>
<dbReference type="Proteomes" id="UP000092154">
    <property type="component" value="Unassembled WGS sequence"/>
</dbReference>
<gene>
    <name evidence="2" type="ORF">K503DRAFT_800710</name>
</gene>
<sequence length="285" mass="31013">MASPDCKQPDNAQTQTSSRSPQAETMFSVERSIVLSHFGGLDELIQVIYQGADRFVALSQVTESAWSVYLGLKGPEGRWWRGSWSTQHILKITGTQAPQVLGTFAEKLRTTFVNGDLSIGEWTEKGSDINLTFGRTAKHSPHMALKEVSATEAASHATAVFTEIALQAQSRKCQLMPSFRVSCGDTSVTPEPSHATSASTSKILPLKRTCMGPNEDPIIPGANQEAERKIKALEAELARAKERPPPNDPMSKSSASSRPPKGASLANPNKKARKYQALEFESDED</sequence>
<name>A0A1B7MZR2_9AGAM</name>